<reference evidence="1" key="1">
    <citation type="submission" date="2020-11" db="EMBL/GenBank/DDBJ databases">
        <title>Enhanced detection system for hospital associated transmission using whole genome sequencing surveillance.</title>
        <authorList>
            <person name="Harrison L.H."/>
            <person name="Van Tyne D."/>
            <person name="Marsh J.W."/>
            <person name="Griffith M.P."/>
            <person name="Snyder D.J."/>
            <person name="Cooper V.S."/>
            <person name="Mustapha M."/>
        </authorList>
    </citation>
    <scope>NUCLEOTIDE SEQUENCE</scope>
    <source>
        <strain evidence="1">STEN00053</strain>
    </source>
</reference>
<organism evidence="1 2">
    <name type="scientific">Stenotrophomonas maltophilia</name>
    <name type="common">Pseudomonas maltophilia</name>
    <name type="synonym">Xanthomonas maltophilia</name>
    <dbReference type="NCBI Taxonomy" id="40324"/>
    <lineage>
        <taxon>Bacteria</taxon>
        <taxon>Pseudomonadati</taxon>
        <taxon>Pseudomonadota</taxon>
        <taxon>Gammaproteobacteria</taxon>
        <taxon>Lysobacterales</taxon>
        <taxon>Lysobacteraceae</taxon>
        <taxon>Stenotrophomonas</taxon>
        <taxon>Stenotrophomonas maltophilia group</taxon>
    </lineage>
</organism>
<dbReference type="AlphaFoldDB" id="A0AA40Y5P6"/>
<name>A0AA40Y5P6_STEMA</name>
<evidence type="ECO:0000313" key="1">
    <source>
        <dbReference type="EMBL" id="MBH1789747.1"/>
    </source>
</evidence>
<proteinExistence type="predicted"/>
<sequence length="390" mass="41677">MSIDLQRIDLDTIQPNGKRGETQRPAFTKINQNFQDVALALEGMPGAIADSVSGKNRLINGNFELWQRGDNFTAAAAYCADRFFAQQGGMDGAVIFKSPVAPGDSNFPRSLFTLAANCNGNHNAAGHHFLFEQRVESVRTFAASESTLSFLVYNAGTAGRKIAVEFLQRFGTGGSPTVTAIQPEVFTLVQGLNRISKTVSLPSIYGKTLGGGDDSVICAVWLSAGSDFNARTGGLGAQAGQLYFGEMQWEAGARATRFEWRSPAHELALCQRYYQKSFPVTEVPNSRSSSAVHRNAVAFNSGTCRVVAEFKGTMRSTPKLLFHAGGEGGDIGSPSFWRYYDAAGGTWRAGTLTNVVMATSQAFMADVGGAGFLVSGSVLLAGHYTADAEL</sequence>
<dbReference type="Proteomes" id="UP000634179">
    <property type="component" value="Unassembled WGS sequence"/>
</dbReference>
<dbReference type="RefSeq" id="WP_049404983.1">
    <property type="nucleotide sequence ID" value="NZ_JANKBX010000003.1"/>
</dbReference>
<dbReference type="EMBL" id="JADUOV010000004">
    <property type="protein sequence ID" value="MBH1789747.1"/>
    <property type="molecule type" value="Genomic_DNA"/>
</dbReference>
<protein>
    <submittedName>
        <fullName evidence="1">Uncharacterized protein</fullName>
    </submittedName>
</protein>
<comment type="caution">
    <text evidence="1">The sequence shown here is derived from an EMBL/GenBank/DDBJ whole genome shotgun (WGS) entry which is preliminary data.</text>
</comment>
<gene>
    <name evidence="1" type="ORF">I5V89_07625</name>
</gene>
<accession>A0AA40Y5P6</accession>
<evidence type="ECO:0000313" key="2">
    <source>
        <dbReference type="Proteomes" id="UP000634179"/>
    </source>
</evidence>